<protein>
    <submittedName>
        <fullName evidence="1">Uncharacterized protein</fullName>
    </submittedName>
</protein>
<evidence type="ECO:0000313" key="1">
    <source>
        <dbReference type="EMBL" id="GFS49327.1"/>
    </source>
</evidence>
<proteinExistence type="predicted"/>
<dbReference type="EMBL" id="BMAW01045360">
    <property type="protein sequence ID" value="GFS49327.1"/>
    <property type="molecule type" value="Genomic_DNA"/>
</dbReference>
<sequence>MEAWCCGVGWADVTARSIPHLELSNIPDISHDAGNSAGVTEDIKQEYELKNQVGILSKLLRTREDLTAAAYSRFFCKKPKNNNELELILKGHSI</sequence>
<evidence type="ECO:0000313" key="2">
    <source>
        <dbReference type="Proteomes" id="UP000887013"/>
    </source>
</evidence>
<organism evidence="1 2">
    <name type="scientific">Nephila pilipes</name>
    <name type="common">Giant wood spider</name>
    <name type="synonym">Nephila maculata</name>
    <dbReference type="NCBI Taxonomy" id="299642"/>
    <lineage>
        <taxon>Eukaryota</taxon>
        <taxon>Metazoa</taxon>
        <taxon>Ecdysozoa</taxon>
        <taxon>Arthropoda</taxon>
        <taxon>Chelicerata</taxon>
        <taxon>Arachnida</taxon>
        <taxon>Araneae</taxon>
        <taxon>Araneomorphae</taxon>
        <taxon>Entelegynae</taxon>
        <taxon>Araneoidea</taxon>
        <taxon>Nephilidae</taxon>
        <taxon>Nephila</taxon>
    </lineage>
</organism>
<gene>
    <name evidence="1" type="ORF">NPIL_410891</name>
</gene>
<comment type="caution">
    <text evidence="1">The sequence shown here is derived from an EMBL/GenBank/DDBJ whole genome shotgun (WGS) entry which is preliminary data.</text>
</comment>
<reference evidence="1" key="1">
    <citation type="submission" date="2020-08" db="EMBL/GenBank/DDBJ databases">
        <title>Multicomponent nature underlies the extraordinary mechanical properties of spider dragline silk.</title>
        <authorList>
            <person name="Kono N."/>
            <person name="Nakamura H."/>
            <person name="Mori M."/>
            <person name="Yoshida Y."/>
            <person name="Ohtoshi R."/>
            <person name="Malay A.D."/>
            <person name="Moran D.A.P."/>
            <person name="Tomita M."/>
            <person name="Numata K."/>
            <person name="Arakawa K."/>
        </authorList>
    </citation>
    <scope>NUCLEOTIDE SEQUENCE</scope>
</reference>
<dbReference type="AlphaFoldDB" id="A0A8X6JPI2"/>
<accession>A0A8X6JPI2</accession>
<dbReference type="Proteomes" id="UP000887013">
    <property type="component" value="Unassembled WGS sequence"/>
</dbReference>
<keyword evidence="2" id="KW-1185">Reference proteome</keyword>
<name>A0A8X6JPI2_NEPPI</name>